<feature type="transmembrane region" description="Helical" evidence="1">
    <location>
        <begin position="400"/>
        <end position="417"/>
    </location>
</feature>
<dbReference type="Proteomes" id="UP000243579">
    <property type="component" value="Unassembled WGS sequence"/>
</dbReference>
<proteinExistence type="predicted"/>
<name>A0A1V9ZU80_ACHHY</name>
<protein>
    <submittedName>
        <fullName evidence="2">Uncharacterized protein</fullName>
    </submittedName>
</protein>
<sequence length="1913" mass="212516">MQGTLVKDKSSSRLLRTLADWNETYGLRDKFNALLVAVAYVIGLIVVVLVAIDAFANNWAIIDFIGNGNEFITPVANVLDASDLATYYTFPSKGMGLKHLSSVGTWMINYTVTNLGLLGTNIYLLSTAAFRADATVAYVCTKFNGEYPVDLDRSRVIQLASVADSITFLRGNAFSIALTDTATVNRANSSMGSAQLLALGYLPGRIETDLRLTQRITLRNSSSMQAQLVPFYRIYAKGYCTGCTPIAELGHSTCNFSMIYSDTNKTLLVRAEKLANTVYRQGLLIQRSSFSTASHYIKFIAMFFALAGFLASRRTVQWNEVDPTKPDSVFARVMRTVVPKCFPHSSHALRFDMFCYNSDLFVTLFCISIALDMNGCLIFIREVNVYNKVAPQFMMSVRLFALSLRLLWLNCGILKVFKICLSIVSTATYCGESKLMGFLNLTSVTSLYLSAILLFYVPNYIEYNNSVRQDLNNDVESLDGTPVSFYNSFYFRVAYAVAFGLVVNILFVTAVDQVFNRAFWKLLARNSLGRQALFNSTSILCDYIADVHPDRKNKASLIVCKARRLSTLQWFFTSHMFTFGLPEKELRVKKNNKGATAPTTTSSDAATGPGKETCLVVQDSNGQIHLLDDQLSDVKSLVYNIKALLLKSKSQTILGRLNEVYGLRDKFNRLLVFVAYIVGLAVVVLVTIDAFANNWSLVNFIGDANEFITPVANVANASTLTKTYTFPMVSNRLSKLSSIGLWMVNYSVTNLGLLGTNIYLITTSTFAAPDNIAGTCGAFANTYSVDLSSSATLKLATVFDSITFLRGNALSIALTDTATAHLANSSMGSAQLMGLGYLPSRIQVDLLMTQQIALRNTTVAQTLVVPFYRIYTKGYCTGCKPIAVVAHSICNFTMVYSDVKKTLRVTTGPLATAAYRLGIMVQQNAFSTASTYIKFIALFLAFAGFLASRRTVQWSEADPTKSVTIFARVVQTFTPKCFPHSSHALRFDMFCYNSDLFVILYCASVLLDINYSLLYIREVNVFNSIDGQAWMSVRLFALSLRLLWLNCGILKLTKLALSIMSTATYCGESKVMGYINLTSVTSLYLSAILLFYVPPYIEYNNSVRHDLKNSVECLDGIPVSFYNSFYFRVAYAVVLGLIANIFLVTAVDQVFNRPYWKLLARNSLTRQALFNSTSIFCDFISDVHEDRKHKNVLLVCKARRLSTLQWYFMNHLITFGLPEKELRAKKYITATTSTSGGGNGSGKETCLVVQDSNHHVHLLDDQLADVQSLVYNIKVLRDTTTLLGQLNETYKLRDKFNHGLVLVAYAVGLLVVLLVAIDAISNNWALIDFIGDGNDFITPVANVANASDLVNHYTFRPERSLATVSSVGLWMLNYAVTNLGLLGNNIYLLNTGTYTTVPETPDICARFTGAYPIDIAKGNPVKLAVALDLITFLRGNALSIAFTDTSTANLANRTMGSAALNALGYEAARIAADLRLSQQILLLNTTALQIQAVPVYEIYPKGYCTGCTPIAELGHGICNFTMLYDDARKSLTVNSTGILGSPRRHGLMIQQNAFSAASHYLKFIALFLAVAGYLASRRTVQWNEPDPTKPDTIFARAIQIFAPKCFPHSSHALRFDMFCYNSDLFVVLYCLSVILDFSASLIFIREVNVYNSLDPQFNMSVRLFALSLRLLWINCGILKLTKLGLSVVSTATYSGESKVMGYINLTSVTSLYLSAILLFYVPPYIEYNNSVRQDLYNLVESLDGTPVDFYSSFYFRVSYAVIMGLIANIFLVTAVDQFFNRAYWKLLVRNSLTRQALFNSTSILCDFISDVHEDRKHKNVLLVCKARRLSTLQWFFTSHLFTFGLPEKELRAKKYQTTAPTTTTSDATGPGKETCIVVQDGNCQIHLLDDQLADVKSLVYNIKVLKDTTVVIK</sequence>
<feature type="transmembrane region" description="Helical" evidence="1">
    <location>
        <begin position="438"/>
        <end position="457"/>
    </location>
</feature>
<feature type="transmembrane region" description="Helical" evidence="1">
    <location>
        <begin position="1624"/>
        <end position="1644"/>
    </location>
</feature>
<evidence type="ECO:0000313" key="2">
    <source>
        <dbReference type="EMBL" id="OQS01521.1"/>
    </source>
</evidence>
<feature type="transmembrane region" description="Helical" evidence="1">
    <location>
        <begin position="996"/>
        <end position="1016"/>
    </location>
</feature>
<reference evidence="2 3" key="1">
    <citation type="journal article" date="2014" name="Genome Biol. Evol.">
        <title>The secreted proteins of Achlya hypogyna and Thraustotheca clavata identify the ancestral oomycete secretome and reveal gene acquisitions by horizontal gene transfer.</title>
        <authorList>
            <person name="Misner I."/>
            <person name="Blouin N."/>
            <person name="Leonard G."/>
            <person name="Richards T.A."/>
            <person name="Lane C.E."/>
        </authorList>
    </citation>
    <scope>NUCLEOTIDE SEQUENCE [LARGE SCALE GENOMIC DNA]</scope>
    <source>
        <strain evidence="2 3">ATCC 48635</strain>
    </source>
</reference>
<dbReference type="EMBL" id="JNBR01000006">
    <property type="protein sequence ID" value="OQS01521.1"/>
    <property type="molecule type" value="Genomic_DNA"/>
</dbReference>
<organism evidence="2 3">
    <name type="scientific">Achlya hypogyna</name>
    <name type="common">Oomycete</name>
    <name type="synonym">Protoachlya hypogyna</name>
    <dbReference type="NCBI Taxonomy" id="1202772"/>
    <lineage>
        <taxon>Eukaryota</taxon>
        <taxon>Sar</taxon>
        <taxon>Stramenopiles</taxon>
        <taxon>Oomycota</taxon>
        <taxon>Saprolegniomycetes</taxon>
        <taxon>Saprolegniales</taxon>
        <taxon>Achlyaceae</taxon>
        <taxon>Achlya</taxon>
    </lineage>
</organism>
<feature type="transmembrane region" description="Helical" evidence="1">
    <location>
        <begin position="1299"/>
        <end position="1317"/>
    </location>
</feature>
<keyword evidence="1" id="KW-0472">Membrane</keyword>
<feature type="transmembrane region" description="Helical" evidence="1">
    <location>
        <begin position="670"/>
        <end position="692"/>
    </location>
</feature>
<feature type="transmembrane region" description="Helical" evidence="1">
    <location>
        <begin position="489"/>
        <end position="511"/>
    </location>
</feature>
<feature type="transmembrane region" description="Helical" evidence="1">
    <location>
        <begin position="31"/>
        <end position="52"/>
    </location>
</feature>
<feature type="transmembrane region" description="Helical" evidence="1">
    <location>
        <begin position="1071"/>
        <end position="1093"/>
    </location>
</feature>
<gene>
    <name evidence="2" type="ORF">ACHHYP_00674</name>
</gene>
<feature type="transmembrane region" description="Helical" evidence="1">
    <location>
        <begin position="1702"/>
        <end position="1721"/>
    </location>
</feature>
<feature type="transmembrane region" description="Helical" evidence="1">
    <location>
        <begin position="1753"/>
        <end position="1775"/>
    </location>
</feature>
<keyword evidence="1" id="KW-0812">Transmembrane</keyword>
<feature type="transmembrane region" description="Helical" evidence="1">
    <location>
        <begin position="1557"/>
        <end position="1575"/>
    </location>
</feature>
<keyword evidence="3" id="KW-1185">Reference proteome</keyword>
<feature type="transmembrane region" description="Helical" evidence="1">
    <location>
        <begin position="1125"/>
        <end position="1147"/>
    </location>
</feature>
<evidence type="ECO:0000256" key="1">
    <source>
        <dbReference type="SAM" id="Phobius"/>
    </source>
</evidence>
<keyword evidence="1" id="KW-1133">Transmembrane helix</keyword>
<feature type="transmembrane region" description="Helical" evidence="1">
    <location>
        <begin position="360"/>
        <end position="380"/>
    </location>
</feature>
<comment type="caution">
    <text evidence="2">The sequence shown here is derived from an EMBL/GenBank/DDBJ whole genome shotgun (WGS) entry which is preliminary data.</text>
</comment>
<evidence type="ECO:0000313" key="3">
    <source>
        <dbReference type="Proteomes" id="UP000243579"/>
    </source>
</evidence>
<feature type="transmembrane region" description="Helical" evidence="1">
    <location>
        <begin position="929"/>
        <end position="947"/>
    </location>
</feature>
<accession>A0A1V9ZU80</accession>